<feature type="domain" description="Aminotransferase-like plant mobile" evidence="1">
    <location>
        <begin position="7"/>
        <end position="215"/>
    </location>
</feature>
<evidence type="ECO:0000313" key="2">
    <source>
        <dbReference type="EMBL" id="CAK9161351.1"/>
    </source>
</evidence>
<dbReference type="Proteomes" id="UP001642360">
    <property type="component" value="Unassembled WGS sequence"/>
</dbReference>
<proteinExistence type="predicted"/>
<dbReference type="EMBL" id="CAUOFW020003660">
    <property type="protein sequence ID" value="CAK9161351.1"/>
    <property type="molecule type" value="Genomic_DNA"/>
</dbReference>
<dbReference type="Pfam" id="PF10536">
    <property type="entry name" value="PMD"/>
    <property type="match status" value="1"/>
</dbReference>
<protein>
    <recommendedName>
        <fullName evidence="1">Aminotransferase-like plant mobile domain-containing protein</fullName>
    </recommendedName>
</protein>
<comment type="caution">
    <text evidence="2">The sequence shown here is derived from an EMBL/GenBank/DDBJ whole genome shotgun (WGS) entry which is preliminary data.</text>
</comment>
<dbReference type="PANTHER" id="PTHR46033">
    <property type="entry name" value="PROTEIN MAIN-LIKE 2"/>
    <property type="match status" value="1"/>
</dbReference>
<gene>
    <name evidence="2" type="ORF">ILEXP_LOCUS30149</name>
</gene>
<evidence type="ECO:0000259" key="1">
    <source>
        <dbReference type="Pfam" id="PF10536"/>
    </source>
</evidence>
<sequence>MGSGDPFEHEAFLALWLSRYVFTLNYDTIEMKFVPTAVQLSRGTPITIAPAVLASIYRDLTLLKKSLINGGLRVSLWAPCQLLQLWAWERFPNLSPHPMPSNGKLRVEDVRKAIDSAEECFLWRPYATVVNNWEFSKFYSENEDSVLVESEQYLPHRVSMQFGIDQGLPGSVLRFNMAPELAWSNYNRPIRDAMVYIPSRLSESDVTTQYLQWWNWLMLAREEIIKGVLKKQHLRNPTRLPRVFLGKQGR</sequence>
<dbReference type="AlphaFoldDB" id="A0ABC8SZR4"/>
<dbReference type="InterPro" id="IPR019557">
    <property type="entry name" value="AminoTfrase-like_pln_mobile"/>
</dbReference>
<dbReference type="InterPro" id="IPR044824">
    <property type="entry name" value="MAIN-like"/>
</dbReference>
<organism evidence="2 3">
    <name type="scientific">Ilex paraguariensis</name>
    <name type="common">yerba mate</name>
    <dbReference type="NCBI Taxonomy" id="185542"/>
    <lineage>
        <taxon>Eukaryota</taxon>
        <taxon>Viridiplantae</taxon>
        <taxon>Streptophyta</taxon>
        <taxon>Embryophyta</taxon>
        <taxon>Tracheophyta</taxon>
        <taxon>Spermatophyta</taxon>
        <taxon>Magnoliopsida</taxon>
        <taxon>eudicotyledons</taxon>
        <taxon>Gunneridae</taxon>
        <taxon>Pentapetalae</taxon>
        <taxon>asterids</taxon>
        <taxon>campanulids</taxon>
        <taxon>Aquifoliales</taxon>
        <taxon>Aquifoliaceae</taxon>
        <taxon>Ilex</taxon>
    </lineage>
</organism>
<name>A0ABC8SZR4_9AQUA</name>
<dbReference type="PANTHER" id="PTHR46033:SF67">
    <property type="entry name" value="AMINOTRANSFERASE-LIKE, PLANT MOBILE DOMAIN FAMILY PROTEIN"/>
    <property type="match status" value="1"/>
</dbReference>
<evidence type="ECO:0000313" key="3">
    <source>
        <dbReference type="Proteomes" id="UP001642360"/>
    </source>
</evidence>
<reference evidence="2 3" key="1">
    <citation type="submission" date="2024-02" db="EMBL/GenBank/DDBJ databases">
        <authorList>
            <person name="Vignale AGUSTIN F."/>
            <person name="Sosa J E."/>
            <person name="Modenutti C."/>
        </authorList>
    </citation>
    <scope>NUCLEOTIDE SEQUENCE [LARGE SCALE GENOMIC DNA]</scope>
</reference>
<keyword evidence="3" id="KW-1185">Reference proteome</keyword>
<accession>A0ABC8SZR4</accession>